<comment type="similarity">
    <text evidence="2 8">Belongs to the major facilitator superfamily. Bcr/CmlA family.</text>
</comment>
<evidence type="ECO:0000256" key="2">
    <source>
        <dbReference type="ARBA" id="ARBA00006236"/>
    </source>
</evidence>
<keyword evidence="5 8" id="KW-0812">Transmembrane</keyword>
<reference evidence="10 11" key="1">
    <citation type="submission" date="2017-12" db="EMBL/GenBank/DDBJ databases">
        <title>Taxonomic description and draft genome of Pradoshia cofamensis Gen. nov., sp. nov., a thermotolerant bacillale isolated from anterior gut of earthworm Eisenia fetida.</title>
        <authorList>
            <person name="Saha T."/>
            <person name="Chakraborty R."/>
        </authorList>
    </citation>
    <scope>NUCLEOTIDE SEQUENCE [LARGE SCALE GENOMIC DNA]</scope>
    <source>
        <strain evidence="10 11">EAG3</strain>
    </source>
</reference>
<feature type="transmembrane region" description="Helical" evidence="8">
    <location>
        <begin position="370"/>
        <end position="390"/>
    </location>
</feature>
<evidence type="ECO:0000256" key="4">
    <source>
        <dbReference type="ARBA" id="ARBA00022475"/>
    </source>
</evidence>
<feature type="transmembrane region" description="Helical" evidence="8">
    <location>
        <begin position="48"/>
        <end position="67"/>
    </location>
</feature>
<feature type="transmembrane region" description="Helical" evidence="8">
    <location>
        <begin position="104"/>
        <end position="125"/>
    </location>
</feature>
<evidence type="ECO:0000256" key="7">
    <source>
        <dbReference type="ARBA" id="ARBA00023136"/>
    </source>
</evidence>
<feature type="transmembrane region" description="Helical" evidence="8">
    <location>
        <begin position="283"/>
        <end position="303"/>
    </location>
</feature>
<dbReference type="InterPro" id="IPR011701">
    <property type="entry name" value="MFS"/>
</dbReference>
<feature type="transmembrane region" description="Helical" evidence="8">
    <location>
        <begin position="252"/>
        <end position="271"/>
    </location>
</feature>
<dbReference type="AlphaFoldDB" id="A0A2S7MXB8"/>
<feature type="transmembrane region" description="Helical" evidence="8">
    <location>
        <begin position="137"/>
        <end position="161"/>
    </location>
</feature>
<dbReference type="GO" id="GO:0005886">
    <property type="term" value="C:plasma membrane"/>
    <property type="evidence" value="ECO:0007669"/>
    <property type="project" value="UniProtKB-SubCell"/>
</dbReference>
<evidence type="ECO:0000313" key="10">
    <source>
        <dbReference type="EMBL" id="PQD94416.1"/>
    </source>
</evidence>
<evidence type="ECO:0000259" key="9">
    <source>
        <dbReference type="PROSITE" id="PS50850"/>
    </source>
</evidence>
<evidence type="ECO:0000256" key="8">
    <source>
        <dbReference type="RuleBase" id="RU365088"/>
    </source>
</evidence>
<evidence type="ECO:0000256" key="3">
    <source>
        <dbReference type="ARBA" id="ARBA00022448"/>
    </source>
</evidence>
<feature type="transmembrane region" description="Helical" evidence="8">
    <location>
        <begin position="167"/>
        <end position="187"/>
    </location>
</feature>
<feature type="transmembrane region" description="Helical" evidence="8">
    <location>
        <begin position="208"/>
        <end position="232"/>
    </location>
</feature>
<protein>
    <recommendedName>
        <fullName evidence="8">Bcr/CflA family efflux transporter</fullName>
    </recommendedName>
</protein>
<comment type="caution">
    <text evidence="10">The sequence shown here is derived from an EMBL/GenBank/DDBJ whole genome shotgun (WGS) entry which is preliminary data.</text>
</comment>
<sequence length="402" mass="43192">MNNKTASKPTFLFIVIMSGLAAFGPLAIDMYLPALPTVKNELGATTSAAQLTLTFFMIGLAIGNVVIGTISDSIGRKKPLVISMVIFTAASLMCAIAPNIETLMICRFIQGFSGGAGVVISRAIASDLYQGRELTKFLATLMLVNGAAPILAPILGGFILSFTTWRILFGILVLFGVLMVLGTAFKVQETLPAERLGKVQFSSILQDYKQLVTTSTFIVPGLIQGFTFALFFGYLSASPFIIQNLYQFTPQQYSYVFACLGTGLIIMAQLTGRLVDYIDSLTLLRIYTGSQIVGATITVFALYQGYSIWLVILGFFFMVAPVAGIGTISFTLAVSGQKKGGSASSLIGLLQYFVGGIVTPLVGLKGEYSAEPYMLLLIVVSVILIGLHIINYRVFKKEAKGQ</sequence>
<dbReference type="GO" id="GO:0042910">
    <property type="term" value="F:xenobiotic transmembrane transporter activity"/>
    <property type="evidence" value="ECO:0007669"/>
    <property type="project" value="InterPro"/>
</dbReference>
<dbReference type="PROSITE" id="PS00216">
    <property type="entry name" value="SUGAR_TRANSPORT_1"/>
    <property type="match status" value="1"/>
</dbReference>
<evidence type="ECO:0000313" key="11">
    <source>
        <dbReference type="Proteomes" id="UP000239663"/>
    </source>
</evidence>
<evidence type="ECO:0000256" key="6">
    <source>
        <dbReference type="ARBA" id="ARBA00022989"/>
    </source>
</evidence>
<name>A0A2S7MXB8_9BACI</name>
<feature type="transmembrane region" description="Helical" evidence="8">
    <location>
        <begin position="79"/>
        <end position="98"/>
    </location>
</feature>
<organism evidence="10 11">
    <name type="scientific">Pradoshia eiseniae</name>
    <dbReference type="NCBI Taxonomy" id="2064768"/>
    <lineage>
        <taxon>Bacteria</taxon>
        <taxon>Bacillati</taxon>
        <taxon>Bacillota</taxon>
        <taxon>Bacilli</taxon>
        <taxon>Bacillales</taxon>
        <taxon>Bacillaceae</taxon>
        <taxon>Pradoshia</taxon>
    </lineage>
</organism>
<dbReference type="InterPro" id="IPR020846">
    <property type="entry name" value="MFS_dom"/>
</dbReference>
<dbReference type="PANTHER" id="PTHR23502:SF132">
    <property type="entry name" value="POLYAMINE TRANSPORTER 2-RELATED"/>
    <property type="match status" value="1"/>
</dbReference>
<keyword evidence="6 8" id="KW-1133">Transmembrane helix</keyword>
<keyword evidence="4 8" id="KW-1003">Cell membrane</keyword>
<keyword evidence="11" id="KW-1185">Reference proteome</keyword>
<dbReference type="SUPFAM" id="SSF103473">
    <property type="entry name" value="MFS general substrate transporter"/>
    <property type="match status" value="1"/>
</dbReference>
<accession>A0A2S7MXB8</accession>
<gene>
    <name evidence="10" type="ORF">CYL18_14470</name>
</gene>
<comment type="subcellular location">
    <subcellularLocation>
        <location evidence="1 8">Cell membrane</location>
        <topology evidence="1 8">Multi-pass membrane protein</topology>
    </subcellularLocation>
</comment>
<dbReference type="GO" id="GO:1990961">
    <property type="term" value="P:xenobiotic detoxification by transmembrane export across the plasma membrane"/>
    <property type="evidence" value="ECO:0007669"/>
    <property type="project" value="InterPro"/>
</dbReference>
<dbReference type="InterPro" id="IPR004812">
    <property type="entry name" value="Efflux_drug-R_Bcr/CmlA"/>
</dbReference>
<feature type="transmembrane region" description="Helical" evidence="8">
    <location>
        <begin position="346"/>
        <end position="364"/>
    </location>
</feature>
<keyword evidence="7 8" id="KW-0472">Membrane</keyword>
<evidence type="ECO:0000256" key="5">
    <source>
        <dbReference type="ARBA" id="ARBA00022692"/>
    </source>
</evidence>
<dbReference type="PROSITE" id="PS50850">
    <property type="entry name" value="MFS"/>
    <property type="match status" value="1"/>
</dbReference>
<dbReference type="Pfam" id="PF07690">
    <property type="entry name" value="MFS_1"/>
    <property type="match status" value="1"/>
</dbReference>
<evidence type="ECO:0000256" key="1">
    <source>
        <dbReference type="ARBA" id="ARBA00004651"/>
    </source>
</evidence>
<feature type="transmembrane region" description="Helical" evidence="8">
    <location>
        <begin position="12"/>
        <end position="28"/>
    </location>
</feature>
<dbReference type="InterPro" id="IPR036259">
    <property type="entry name" value="MFS_trans_sf"/>
</dbReference>
<proteinExistence type="inferred from homology"/>
<dbReference type="RefSeq" id="WP_104850247.1">
    <property type="nucleotide sequence ID" value="NZ_PKOZ01000010.1"/>
</dbReference>
<keyword evidence="3 8" id="KW-0813">Transport</keyword>
<dbReference type="PANTHER" id="PTHR23502">
    <property type="entry name" value="MAJOR FACILITATOR SUPERFAMILY"/>
    <property type="match status" value="1"/>
</dbReference>
<dbReference type="NCBIfam" id="TIGR00710">
    <property type="entry name" value="efflux_Bcr_CflA"/>
    <property type="match status" value="1"/>
</dbReference>
<feature type="transmembrane region" description="Helical" evidence="8">
    <location>
        <begin position="309"/>
        <end position="334"/>
    </location>
</feature>
<dbReference type="OrthoDB" id="9800416at2"/>
<dbReference type="CDD" id="cd17320">
    <property type="entry name" value="MFS_MdfA_MDR_like"/>
    <property type="match status" value="1"/>
</dbReference>
<dbReference type="Gene3D" id="1.20.1720.10">
    <property type="entry name" value="Multidrug resistance protein D"/>
    <property type="match status" value="1"/>
</dbReference>
<dbReference type="EMBL" id="PKOZ01000010">
    <property type="protein sequence ID" value="PQD94416.1"/>
    <property type="molecule type" value="Genomic_DNA"/>
</dbReference>
<dbReference type="Proteomes" id="UP000239663">
    <property type="component" value="Unassembled WGS sequence"/>
</dbReference>
<dbReference type="FunFam" id="1.20.1720.10:FF:000005">
    <property type="entry name" value="Bcr/CflA family efflux transporter"/>
    <property type="match status" value="1"/>
</dbReference>
<dbReference type="InterPro" id="IPR005829">
    <property type="entry name" value="Sugar_transporter_CS"/>
</dbReference>
<feature type="domain" description="Major facilitator superfamily (MFS) profile" evidence="9">
    <location>
        <begin position="10"/>
        <end position="398"/>
    </location>
</feature>